<dbReference type="PANTHER" id="PTHR33306">
    <property type="entry name" value="EXPRESSED PROTEIN-RELATED-RELATED"/>
    <property type="match status" value="1"/>
</dbReference>
<gene>
    <name evidence="3" type="primary">LOC140035518</name>
</gene>
<sequence>MVHRRSTAASFLEVFSLNPLPYPVLLFLGVICIFLGLQSYVSYESVVETAEVNLGWIMFAVPVVLIFLVRFLSSIDSPESFFWGTSPWDRHRRMQYYRYPEGSSPWGVAAVILLLIVLLQFQSTFLDSWFI</sequence>
<reference evidence="3" key="1">
    <citation type="submission" date="2025-08" db="UniProtKB">
        <authorList>
            <consortium name="RefSeq"/>
        </authorList>
    </citation>
    <scope>IDENTIFICATION</scope>
    <source>
        <tissue evidence="3">Leaves</tissue>
    </source>
</reference>
<dbReference type="Proteomes" id="UP001652660">
    <property type="component" value="Chromosome 2c"/>
</dbReference>
<feature type="transmembrane region" description="Helical" evidence="1">
    <location>
        <begin position="20"/>
        <end position="41"/>
    </location>
</feature>
<organism evidence="2 3">
    <name type="scientific">Coffea arabica</name>
    <name type="common">Arabian coffee</name>
    <dbReference type="NCBI Taxonomy" id="13443"/>
    <lineage>
        <taxon>Eukaryota</taxon>
        <taxon>Viridiplantae</taxon>
        <taxon>Streptophyta</taxon>
        <taxon>Embryophyta</taxon>
        <taxon>Tracheophyta</taxon>
        <taxon>Spermatophyta</taxon>
        <taxon>Magnoliopsida</taxon>
        <taxon>eudicotyledons</taxon>
        <taxon>Gunneridae</taxon>
        <taxon>Pentapetalae</taxon>
        <taxon>asterids</taxon>
        <taxon>lamiids</taxon>
        <taxon>Gentianales</taxon>
        <taxon>Rubiaceae</taxon>
        <taxon>Ixoroideae</taxon>
        <taxon>Gardenieae complex</taxon>
        <taxon>Bertiereae - Coffeeae clade</taxon>
        <taxon>Coffeeae</taxon>
        <taxon>Coffea</taxon>
    </lineage>
</organism>
<name>A0ABM4WM58_COFAR</name>
<evidence type="ECO:0000313" key="2">
    <source>
        <dbReference type="Proteomes" id="UP001652660"/>
    </source>
</evidence>
<keyword evidence="2" id="KW-1185">Reference proteome</keyword>
<keyword evidence="1" id="KW-0812">Transmembrane</keyword>
<keyword evidence="1" id="KW-0472">Membrane</keyword>
<dbReference type="PANTHER" id="PTHR33306:SF7">
    <property type="entry name" value="EXPRESSED PROTEIN"/>
    <property type="match status" value="1"/>
</dbReference>
<protein>
    <submittedName>
        <fullName evidence="3">Uncharacterized protein</fullName>
    </submittedName>
</protein>
<dbReference type="RefSeq" id="XP_071932879.1">
    <property type="nucleotide sequence ID" value="XM_072076778.1"/>
</dbReference>
<proteinExistence type="predicted"/>
<dbReference type="GeneID" id="140035518"/>
<accession>A0ABM4WM58</accession>
<feature type="transmembrane region" description="Helical" evidence="1">
    <location>
        <begin position="106"/>
        <end position="126"/>
    </location>
</feature>
<feature type="transmembrane region" description="Helical" evidence="1">
    <location>
        <begin position="53"/>
        <end position="73"/>
    </location>
</feature>
<keyword evidence="1" id="KW-1133">Transmembrane helix</keyword>
<evidence type="ECO:0000313" key="3">
    <source>
        <dbReference type="RefSeq" id="XP_071932879.1"/>
    </source>
</evidence>
<evidence type="ECO:0000256" key="1">
    <source>
        <dbReference type="SAM" id="Phobius"/>
    </source>
</evidence>